<dbReference type="EMBL" id="MGGP01000020">
    <property type="protein sequence ID" value="OGM31837.1"/>
    <property type="molecule type" value="Genomic_DNA"/>
</dbReference>
<evidence type="ECO:0000313" key="1">
    <source>
        <dbReference type="EMBL" id="OGM31837.1"/>
    </source>
</evidence>
<dbReference type="AlphaFoldDB" id="A0A1F7YX40"/>
<organism evidence="1 2">
    <name type="scientific">Candidatus Woesebacteria bacterium RIFCSPHIGHO2_01_FULL_44_21</name>
    <dbReference type="NCBI Taxonomy" id="1802503"/>
    <lineage>
        <taxon>Bacteria</taxon>
        <taxon>Candidatus Woeseibacteriota</taxon>
    </lineage>
</organism>
<protein>
    <submittedName>
        <fullName evidence="1">Uncharacterized protein</fullName>
    </submittedName>
</protein>
<sequence length="186" mass="20983">MKNLLTNKKSLLILFVLIFLVVVWILLKPGRQEVAPTPSTPAVNSWGSLLPGASVFEDVNEQLGEPVKQKDDMYEYTSRNPNINNEVLFENKVAVLIKRITVIEDNIQAKVLFSQYGSDYTTLYSDRSTGGDNLYVYLSKGLAFIGNPIDNSVLEIWYFKPVSAIEEFISKYAPGFTTDFSDIHTF</sequence>
<proteinExistence type="predicted"/>
<name>A0A1F7YX40_9BACT</name>
<accession>A0A1F7YX40</accession>
<comment type="caution">
    <text evidence="1">The sequence shown here is derived from an EMBL/GenBank/DDBJ whole genome shotgun (WGS) entry which is preliminary data.</text>
</comment>
<reference evidence="1 2" key="1">
    <citation type="journal article" date="2016" name="Nat. Commun.">
        <title>Thousands of microbial genomes shed light on interconnected biogeochemical processes in an aquifer system.</title>
        <authorList>
            <person name="Anantharaman K."/>
            <person name="Brown C.T."/>
            <person name="Hug L.A."/>
            <person name="Sharon I."/>
            <person name="Castelle C.J."/>
            <person name="Probst A.J."/>
            <person name="Thomas B.C."/>
            <person name="Singh A."/>
            <person name="Wilkins M.J."/>
            <person name="Karaoz U."/>
            <person name="Brodie E.L."/>
            <person name="Williams K.H."/>
            <person name="Hubbard S.S."/>
            <person name="Banfield J.F."/>
        </authorList>
    </citation>
    <scope>NUCLEOTIDE SEQUENCE [LARGE SCALE GENOMIC DNA]</scope>
</reference>
<dbReference type="Proteomes" id="UP000178870">
    <property type="component" value="Unassembled WGS sequence"/>
</dbReference>
<gene>
    <name evidence="1" type="ORF">A2803_00960</name>
</gene>
<evidence type="ECO:0000313" key="2">
    <source>
        <dbReference type="Proteomes" id="UP000178870"/>
    </source>
</evidence>